<dbReference type="Pfam" id="PF04101">
    <property type="entry name" value="Glyco_tran_28_C"/>
    <property type="match status" value="1"/>
</dbReference>
<keyword evidence="4 12" id="KW-0808">Transferase</keyword>
<dbReference type="GO" id="GO:0050511">
    <property type="term" value="F:undecaprenyldiphospho-muramoylpentapeptide beta-N-acetylglucosaminyltransferase activity"/>
    <property type="evidence" value="ECO:0007669"/>
    <property type="project" value="InterPro"/>
</dbReference>
<keyword evidence="6" id="KW-0573">Peptidoglycan synthesis</keyword>
<dbReference type="InterPro" id="IPR007235">
    <property type="entry name" value="Glyco_trans_28_C"/>
</dbReference>
<protein>
    <submittedName>
        <fullName evidence="12">UDP-N-acetylglucosamine--N-acetylmuramyl-(Pentapeptide) pyrophosphoryl-undecaprenol N-acetylglucosamine transferase</fullName>
        <ecNumber evidence="12">2.4.1.227</ecNumber>
    </submittedName>
</protein>
<proteinExistence type="inferred from homology"/>
<dbReference type="PANTHER" id="PTHR21015">
    <property type="entry name" value="UDP-N-ACETYLGLUCOSAMINE--N-ACETYLMURAMYL-(PENTAPEPTIDE) PYROPHOSPHORYL-UNDECAPRENOL N-ACETYLGLUCOSAMINE TRANSFERASE 1"/>
    <property type="match status" value="1"/>
</dbReference>
<evidence type="ECO:0000256" key="9">
    <source>
        <dbReference type="ARBA" id="ARBA00023316"/>
    </source>
</evidence>
<dbReference type="GO" id="GO:0051301">
    <property type="term" value="P:cell division"/>
    <property type="evidence" value="ECO:0007669"/>
    <property type="project" value="UniProtKB-KW"/>
</dbReference>
<dbReference type="CDD" id="cd03785">
    <property type="entry name" value="GT28_MurG"/>
    <property type="match status" value="1"/>
</dbReference>
<evidence type="ECO:0000256" key="3">
    <source>
        <dbReference type="ARBA" id="ARBA00022676"/>
    </source>
</evidence>
<dbReference type="AlphaFoldDB" id="A0A3B1BYV4"/>
<accession>A0A3B1BYV4</accession>
<keyword evidence="9" id="KW-0961">Cell wall biogenesis/degradation</keyword>
<dbReference type="SUPFAM" id="SSF53756">
    <property type="entry name" value="UDP-Glycosyltransferase/glycogen phosphorylase"/>
    <property type="match status" value="1"/>
</dbReference>
<keyword evidence="5" id="KW-0133">Cell shape</keyword>
<dbReference type="HAMAP" id="MF_00033">
    <property type="entry name" value="MurG"/>
    <property type="match status" value="1"/>
</dbReference>
<dbReference type="InterPro" id="IPR004276">
    <property type="entry name" value="GlycoTrans_28_N"/>
</dbReference>
<dbReference type="InterPro" id="IPR006009">
    <property type="entry name" value="GlcNAc_MurG"/>
</dbReference>
<dbReference type="GO" id="GO:0009252">
    <property type="term" value="P:peptidoglycan biosynthetic process"/>
    <property type="evidence" value="ECO:0007669"/>
    <property type="project" value="UniProtKB-KW"/>
</dbReference>
<keyword evidence="3 12" id="KW-0328">Glycosyltransferase</keyword>
<dbReference type="GO" id="GO:0008360">
    <property type="term" value="P:regulation of cell shape"/>
    <property type="evidence" value="ECO:0007669"/>
    <property type="project" value="UniProtKB-KW"/>
</dbReference>
<keyword evidence="1" id="KW-1003">Cell membrane</keyword>
<keyword evidence="2" id="KW-0132">Cell division</keyword>
<evidence type="ECO:0000256" key="4">
    <source>
        <dbReference type="ARBA" id="ARBA00022679"/>
    </source>
</evidence>
<keyword evidence="7" id="KW-0472">Membrane</keyword>
<gene>
    <name evidence="12" type="ORF">MNBD_GAMMA25-1562</name>
</gene>
<feature type="domain" description="Glycosyltransferase family 28 N-terminal" evidence="10">
    <location>
        <begin position="10"/>
        <end position="147"/>
    </location>
</feature>
<evidence type="ECO:0000256" key="5">
    <source>
        <dbReference type="ARBA" id="ARBA00022960"/>
    </source>
</evidence>
<dbReference type="Pfam" id="PF03033">
    <property type="entry name" value="Glyco_transf_28"/>
    <property type="match status" value="1"/>
</dbReference>
<dbReference type="GO" id="GO:0071555">
    <property type="term" value="P:cell wall organization"/>
    <property type="evidence" value="ECO:0007669"/>
    <property type="project" value="UniProtKB-KW"/>
</dbReference>
<evidence type="ECO:0000256" key="7">
    <source>
        <dbReference type="ARBA" id="ARBA00023136"/>
    </source>
</evidence>
<feature type="domain" description="Glycosyl transferase family 28 C-terminal" evidence="11">
    <location>
        <begin position="190"/>
        <end position="348"/>
    </location>
</feature>
<dbReference type="NCBIfam" id="TIGR01133">
    <property type="entry name" value="murG"/>
    <property type="match status" value="1"/>
</dbReference>
<keyword evidence="8" id="KW-0131">Cell cycle</keyword>
<reference evidence="12" key="1">
    <citation type="submission" date="2018-06" db="EMBL/GenBank/DDBJ databases">
        <authorList>
            <person name="Zhirakovskaya E."/>
        </authorList>
    </citation>
    <scope>NUCLEOTIDE SEQUENCE</scope>
</reference>
<dbReference type="GO" id="GO:0005975">
    <property type="term" value="P:carbohydrate metabolic process"/>
    <property type="evidence" value="ECO:0007669"/>
    <property type="project" value="InterPro"/>
</dbReference>
<evidence type="ECO:0000256" key="1">
    <source>
        <dbReference type="ARBA" id="ARBA00022475"/>
    </source>
</evidence>
<evidence type="ECO:0000256" key="8">
    <source>
        <dbReference type="ARBA" id="ARBA00023306"/>
    </source>
</evidence>
<dbReference type="EC" id="2.4.1.227" evidence="12"/>
<dbReference type="EMBL" id="UOFY01000071">
    <property type="protein sequence ID" value="VAX11575.1"/>
    <property type="molecule type" value="Genomic_DNA"/>
</dbReference>
<evidence type="ECO:0000256" key="2">
    <source>
        <dbReference type="ARBA" id="ARBA00022618"/>
    </source>
</evidence>
<sequence>MSDKAKSPRILIMAGGTGGHVYPALAVADYLRKQNVEVSWLGTHKGLEARVVGKAGFPLHTISISGLRGKGMLGWVLAPLRLNIALTQALMIMLRLRPHAVLGMGGFVTGPGGVAAFVLNRALLIHEQNAIAGLTNRLLSRIAGKVMAAFPGAFKKAQLVEIVGNPVRDSIDQLAAPIERFAQRKGRLNLLIIGGSLGALALNETLPKVVAKFDAAHRPHVWHQTGAGKLVSTELDYAQQGIQAKVVEFIEDMDAAYAWADLVICRAGALTISELAIAGVGSILVPYPHAVDDHQTANADFLVRAGAAKLLPQAEMNEDVLFSMLSEIMTKGRRGLLKMALAARGAAMPEATRLVAERCLEAAHA</sequence>
<evidence type="ECO:0000259" key="10">
    <source>
        <dbReference type="Pfam" id="PF03033"/>
    </source>
</evidence>
<organism evidence="12">
    <name type="scientific">hydrothermal vent metagenome</name>
    <dbReference type="NCBI Taxonomy" id="652676"/>
    <lineage>
        <taxon>unclassified sequences</taxon>
        <taxon>metagenomes</taxon>
        <taxon>ecological metagenomes</taxon>
    </lineage>
</organism>
<evidence type="ECO:0000313" key="12">
    <source>
        <dbReference type="EMBL" id="VAX11575.1"/>
    </source>
</evidence>
<evidence type="ECO:0000259" key="11">
    <source>
        <dbReference type="Pfam" id="PF04101"/>
    </source>
</evidence>
<dbReference type="Gene3D" id="3.40.50.2000">
    <property type="entry name" value="Glycogen Phosphorylase B"/>
    <property type="match status" value="2"/>
</dbReference>
<dbReference type="PANTHER" id="PTHR21015:SF22">
    <property type="entry name" value="GLYCOSYLTRANSFERASE"/>
    <property type="match status" value="1"/>
</dbReference>
<name>A0A3B1BYV4_9ZZZZ</name>
<evidence type="ECO:0000256" key="6">
    <source>
        <dbReference type="ARBA" id="ARBA00022984"/>
    </source>
</evidence>